<evidence type="ECO:0000313" key="2">
    <source>
        <dbReference type="Proteomes" id="UP001230649"/>
    </source>
</evidence>
<accession>A0ACC2WK36</accession>
<reference evidence="1" key="1">
    <citation type="submission" date="2023-04" db="EMBL/GenBank/DDBJ databases">
        <title>Draft Genome sequencing of Naganishia species isolated from polar environments using Oxford Nanopore Technology.</title>
        <authorList>
            <person name="Leo P."/>
            <person name="Venkateswaran K."/>
        </authorList>
    </citation>
    <scope>NUCLEOTIDE SEQUENCE</scope>
    <source>
        <strain evidence="1">MNA-CCFEE 5262</strain>
    </source>
</reference>
<proteinExistence type="predicted"/>
<dbReference type="Proteomes" id="UP001230649">
    <property type="component" value="Unassembled WGS sequence"/>
</dbReference>
<evidence type="ECO:0000313" key="1">
    <source>
        <dbReference type="EMBL" id="KAJ9111524.1"/>
    </source>
</evidence>
<protein>
    <submittedName>
        <fullName evidence="1">Uncharacterized protein</fullName>
    </submittedName>
</protein>
<dbReference type="EMBL" id="JASBWS010000018">
    <property type="protein sequence ID" value="KAJ9111524.1"/>
    <property type="molecule type" value="Genomic_DNA"/>
</dbReference>
<comment type="caution">
    <text evidence="1">The sequence shown here is derived from an EMBL/GenBank/DDBJ whole genome shotgun (WGS) entry which is preliminary data.</text>
</comment>
<sequence>MLFKTLSAIASLLPAALLFPSTAVTAVPIMGPVTIYTPAADYTNERSLYARAIQLEYQKSGNGQILATWENYSPENEGLVYFPIYSRQVVPYSPLIVHPLPFSQNNGKTWSEYSRAVDQVNGVGLKYQPDLYELPRDIGSFKKGTILLAGNSIPRDLQTTQIDLYASTDKGKTWNFVSHIANGGVALPNNGETPVWEPRLMEYNGQIICYYSDQRDPKYGQKMVHQISNDLKTWGPVVDDVTSPVYDHRPGMPTVALLPNGQYIMTYEFYGAPEYAFAVYYKLSDDPTKFGEKQGRVIRSQDGTVPVGSPFVVWTPAGPDDNGTLVVSASSNSEVFLNTKLGAVDAWVKVATDSPKAYTRGELVLKDSKRVALIAGGQLGQGATNKVTWTTIDIPRK</sequence>
<keyword evidence="2" id="KW-1185">Reference proteome</keyword>
<gene>
    <name evidence="1" type="ORF">QFC20_002496</name>
</gene>
<name>A0ACC2WK36_9TREE</name>
<organism evidence="1 2">
    <name type="scientific">Naganishia adeliensis</name>
    <dbReference type="NCBI Taxonomy" id="92952"/>
    <lineage>
        <taxon>Eukaryota</taxon>
        <taxon>Fungi</taxon>
        <taxon>Dikarya</taxon>
        <taxon>Basidiomycota</taxon>
        <taxon>Agaricomycotina</taxon>
        <taxon>Tremellomycetes</taxon>
        <taxon>Filobasidiales</taxon>
        <taxon>Filobasidiaceae</taxon>
        <taxon>Naganishia</taxon>
    </lineage>
</organism>